<gene>
    <name evidence="1" type="ORF">DSM104329_03781</name>
</gene>
<dbReference type="KEGG" id="sbae:DSM104329_03781"/>
<dbReference type="RefSeq" id="WP_259311422.1">
    <property type="nucleotide sequence ID" value="NZ_CP087164.1"/>
</dbReference>
<dbReference type="Proteomes" id="UP001162834">
    <property type="component" value="Chromosome"/>
</dbReference>
<dbReference type="Pfam" id="PF13031">
    <property type="entry name" value="DUF3892"/>
    <property type="match status" value="1"/>
</dbReference>
<keyword evidence="2" id="KW-1185">Reference proteome</keyword>
<evidence type="ECO:0000313" key="2">
    <source>
        <dbReference type="Proteomes" id="UP001162834"/>
    </source>
</evidence>
<reference evidence="1" key="1">
    <citation type="journal article" date="2022" name="Int. J. Syst. Evol. Microbiol.">
        <title>Pseudomonas aegrilactucae sp. nov. and Pseudomonas morbosilactucae sp. nov., pathogens causing bacterial rot of lettuce in Japan.</title>
        <authorList>
            <person name="Sawada H."/>
            <person name="Fujikawa T."/>
            <person name="Satou M."/>
        </authorList>
    </citation>
    <scope>NUCLEOTIDE SEQUENCE</scope>
    <source>
        <strain evidence="1">0166_1</strain>
    </source>
</reference>
<evidence type="ECO:0000313" key="1">
    <source>
        <dbReference type="EMBL" id="UGS37366.1"/>
    </source>
</evidence>
<dbReference type="InterPro" id="IPR024997">
    <property type="entry name" value="DUF3892"/>
</dbReference>
<sequence>METDLRVTCVQRSDSTDPHARILAVGGRDGTGETFRFTHAEAVDAVRHGRHYLWFEHPEGHETKVVVARGPFSHYYLKGEVDLAQPDSLLALPDCPPES</sequence>
<organism evidence="1 2">
    <name type="scientific">Capillimicrobium parvum</name>
    <dbReference type="NCBI Taxonomy" id="2884022"/>
    <lineage>
        <taxon>Bacteria</taxon>
        <taxon>Bacillati</taxon>
        <taxon>Actinomycetota</taxon>
        <taxon>Thermoleophilia</taxon>
        <taxon>Solirubrobacterales</taxon>
        <taxon>Capillimicrobiaceae</taxon>
        <taxon>Capillimicrobium</taxon>
    </lineage>
</organism>
<dbReference type="EMBL" id="CP087164">
    <property type="protein sequence ID" value="UGS37366.1"/>
    <property type="molecule type" value="Genomic_DNA"/>
</dbReference>
<dbReference type="AlphaFoldDB" id="A0A9E7C1G3"/>
<accession>A0A9E7C1G3</accession>
<protein>
    <recommendedName>
        <fullName evidence="3">DUF3892 domain-containing protein</fullName>
    </recommendedName>
</protein>
<proteinExistence type="predicted"/>
<name>A0A9E7C1G3_9ACTN</name>
<evidence type="ECO:0008006" key="3">
    <source>
        <dbReference type="Google" id="ProtNLM"/>
    </source>
</evidence>